<dbReference type="EC" id="2.7.13.3" evidence="2"/>
<dbReference type="Pfam" id="PF00072">
    <property type="entry name" value="Response_reg"/>
    <property type="match status" value="1"/>
</dbReference>
<dbReference type="SMART" id="SM00065">
    <property type="entry name" value="GAF"/>
    <property type="match status" value="1"/>
</dbReference>
<dbReference type="InterPro" id="IPR036890">
    <property type="entry name" value="HATPase_C_sf"/>
</dbReference>
<dbReference type="SMART" id="SM00388">
    <property type="entry name" value="HisKA"/>
    <property type="match status" value="1"/>
</dbReference>
<dbReference type="PROSITE" id="PS50113">
    <property type="entry name" value="PAC"/>
    <property type="match status" value="4"/>
</dbReference>
<proteinExistence type="predicted"/>
<feature type="domain" description="PAS" evidence="9">
    <location>
        <begin position="703"/>
        <end position="751"/>
    </location>
</feature>
<feature type="domain" description="PAS" evidence="9">
    <location>
        <begin position="34"/>
        <end position="99"/>
    </location>
</feature>
<dbReference type="InterPro" id="IPR003594">
    <property type="entry name" value="HATPase_dom"/>
</dbReference>
<evidence type="ECO:0000256" key="5">
    <source>
        <dbReference type="ARBA" id="ARBA00022777"/>
    </source>
</evidence>
<feature type="domain" description="Response regulatory" evidence="8">
    <location>
        <begin position="1065"/>
        <end position="1181"/>
    </location>
</feature>
<evidence type="ECO:0000256" key="6">
    <source>
        <dbReference type="PROSITE-ProRule" id="PRU00169"/>
    </source>
</evidence>
<evidence type="ECO:0000256" key="1">
    <source>
        <dbReference type="ARBA" id="ARBA00000085"/>
    </source>
</evidence>
<dbReference type="SMART" id="SM00387">
    <property type="entry name" value="HATPase_c"/>
    <property type="match status" value="1"/>
</dbReference>
<dbReference type="CDD" id="cd00130">
    <property type="entry name" value="PAS"/>
    <property type="match status" value="5"/>
</dbReference>
<dbReference type="InterPro" id="IPR035965">
    <property type="entry name" value="PAS-like_dom_sf"/>
</dbReference>
<feature type="domain" description="PAS" evidence="9">
    <location>
        <begin position="432"/>
        <end position="499"/>
    </location>
</feature>
<dbReference type="PANTHER" id="PTHR43304">
    <property type="entry name" value="PHYTOCHROME-LIKE PROTEIN CPH1"/>
    <property type="match status" value="1"/>
</dbReference>
<feature type="domain" description="PAS" evidence="9">
    <location>
        <begin position="556"/>
        <end position="624"/>
    </location>
</feature>
<evidence type="ECO:0000313" key="11">
    <source>
        <dbReference type="EMBL" id="GLH74643.1"/>
    </source>
</evidence>
<dbReference type="InterPro" id="IPR013655">
    <property type="entry name" value="PAS_fold_3"/>
</dbReference>
<dbReference type="SUPFAM" id="SSF47384">
    <property type="entry name" value="Homodimeric domain of signal transducing histidine kinase"/>
    <property type="match status" value="1"/>
</dbReference>
<dbReference type="Pfam" id="PF13426">
    <property type="entry name" value="PAS_9"/>
    <property type="match status" value="2"/>
</dbReference>
<dbReference type="Gene3D" id="3.30.450.20">
    <property type="entry name" value="PAS domain"/>
    <property type="match status" value="5"/>
</dbReference>
<evidence type="ECO:0000256" key="4">
    <source>
        <dbReference type="ARBA" id="ARBA00022679"/>
    </source>
</evidence>
<evidence type="ECO:0000259" key="10">
    <source>
        <dbReference type="PROSITE" id="PS50113"/>
    </source>
</evidence>
<comment type="catalytic activity">
    <reaction evidence="1">
        <text>ATP + protein L-histidine = ADP + protein N-phospho-L-histidine.</text>
        <dbReference type="EC" id="2.7.13.3"/>
    </reaction>
</comment>
<dbReference type="PROSITE" id="PS50109">
    <property type="entry name" value="HIS_KIN"/>
    <property type="match status" value="1"/>
</dbReference>
<dbReference type="PANTHER" id="PTHR43304:SF1">
    <property type="entry name" value="PAC DOMAIN-CONTAINING PROTEIN"/>
    <property type="match status" value="1"/>
</dbReference>
<evidence type="ECO:0000259" key="9">
    <source>
        <dbReference type="PROSITE" id="PS50112"/>
    </source>
</evidence>
<protein>
    <recommendedName>
        <fullName evidence="2">histidine kinase</fullName>
        <ecNumber evidence="2">2.7.13.3</ecNumber>
    </recommendedName>
</protein>
<dbReference type="Gene3D" id="3.30.450.40">
    <property type="match status" value="1"/>
</dbReference>
<dbReference type="SMART" id="SM00086">
    <property type="entry name" value="PAC"/>
    <property type="match status" value="5"/>
</dbReference>
<dbReference type="CDD" id="cd00156">
    <property type="entry name" value="REC"/>
    <property type="match status" value="1"/>
</dbReference>
<evidence type="ECO:0000259" key="7">
    <source>
        <dbReference type="PROSITE" id="PS50109"/>
    </source>
</evidence>
<dbReference type="SMART" id="SM00448">
    <property type="entry name" value="REC"/>
    <property type="match status" value="1"/>
</dbReference>
<dbReference type="InterPro" id="IPR003661">
    <property type="entry name" value="HisK_dim/P_dom"/>
</dbReference>
<evidence type="ECO:0000313" key="12">
    <source>
        <dbReference type="Proteomes" id="UP001165069"/>
    </source>
</evidence>
<dbReference type="InterPro" id="IPR000014">
    <property type="entry name" value="PAS"/>
</dbReference>
<dbReference type="InterPro" id="IPR036097">
    <property type="entry name" value="HisK_dim/P_sf"/>
</dbReference>
<feature type="modified residue" description="4-aspartylphosphate" evidence="6">
    <location>
        <position position="1116"/>
    </location>
</feature>
<dbReference type="Proteomes" id="UP001165069">
    <property type="component" value="Unassembled WGS sequence"/>
</dbReference>
<feature type="domain" description="PAC" evidence="10">
    <location>
        <begin position="755"/>
        <end position="806"/>
    </location>
</feature>
<dbReference type="PRINTS" id="PR00344">
    <property type="entry name" value="BCTRLSENSOR"/>
</dbReference>
<keyword evidence="12" id="KW-1185">Reference proteome</keyword>
<feature type="domain" description="PAC" evidence="10">
    <location>
        <begin position="630"/>
        <end position="680"/>
    </location>
</feature>
<dbReference type="InterPro" id="IPR052162">
    <property type="entry name" value="Sensor_kinase/Photoreceptor"/>
</dbReference>
<dbReference type="SUPFAM" id="SSF55785">
    <property type="entry name" value="PYP-like sensor domain (PAS domain)"/>
    <property type="match status" value="5"/>
</dbReference>
<dbReference type="SUPFAM" id="SSF55781">
    <property type="entry name" value="GAF domain-like"/>
    <property type="match status" value="1"/>
</dbReference>
<accession>A0ABQ5QJA6</accession>
<dbReference type="SMART" id="SM00091">
    <property type="entry name" value="PAS"/>
    <property type="match status" value="5"/>
</dbReference>
<dbReference type="InterPro" id="IPR011006">
    <property type="entry name" value="CheY-like_superfamily"/>
</dbReference>
<dbReference type="NCBIfam" id="TIGR00229">
    <property type="entry name" value="sensory_box"/>
    <property type="match status" value="5"/>
</dbReference>
<dbReference type="SUPFAM" id="SSF55874">
    <property type="entry name" value="ATPase domain of HSP90 chaperone/DNA topoisomerase II/histidine kinase"/>
    <property type="match status" value="1"/>
</dbReference>
<organism evidence="11 12">
    <name type="scientific">Geothrix limicola</name>
    <dbReference type="NCBI Taxonomy" id="2927978"/>
    <lineage>
        <taxon>Bacteria</taxon>
        <taxon>Pseudomonadati</taxon>
        <taxon>Acidobacteriota</taxon>
        <taxon>Holophagae</taxon>
        <taxon>Holophagales</taxon>
        <taxon>Holophagaceae</taxon>
        <taxon>Geothrix</taxon>
    </lineage>
</organism>
<dbReference type="InterPro" id="IPR004358">
    <property type="entry name" value="Sig_transdc_His_kin-like_C"/>
</dbReference>
<reference evidence="11 12" key="1">
    <citation type="journal article" date="2023" name="Antonie Van Leeuwenhoek">
        <title>Mesoterricola silvestris gen. nov., sp. nov., Mesoterricola sediminis sp. nov., Geothrix oryzae sp. nov., Geothrix edaphica sp. nov., Geothrix rubra sp. nov., and Geothrix limicola sp. nov., six novel members of Acidobacteriota isolated from soils.</title>
        <authorList>
            <person name="Itoh H."/>
            <person name="Sugisawa Y."/>
            <person name="Mise K."/>
            <person name="Xu Z."/>
            <person name="Kuniyasu M."/>
            <person name="Ushijima N."/>
            <person name="Kawano K."/>
            <person name="Kobayashi E."/>
            <person name="Shiratori Y."/>
            <person name="Masuda Y."/>
            <person name="Senoo K."/>
        </authorList>
    </citation>
    <scope>NUCLEOTIDE SEQUENCE [LARGE SCALE GENOMIC DNA]</scope>
    <source>
        <strain evidence="11 12">Red804</strain>
    </source>
</reference>
<dbReference type="InterPro" id="IPR001610">
    <property type="entry name" value="PAC"/>
</dbReference>
<feature type="domain" description="Histidine kinase" evidence="7">
    <location>
        <begin position="819"/>
        <end position="1044"/>
    </location>
</feature>
<keyword evidence="4" id="KW-0808">Transferase</keyword>
<comment type="caution">
    <text evidence="11">The sequence shown here is derived from an EMBL/GenBank/DDBJ whole genome shotgun (WGS) entry which is preliminary data.</text>
</comment>
<dbReference type="Gene3D" id="3.30.565.10">
    <property type="entry name" value="Histidine kinase-like ATPase, C-terminal domain"/>
    <property type="match status" value="1"/>
</dbReference>
<evidence type="ECO:0000259" key="8">
    <source>
        <dbReference type="PROSITE" id="PS50110"/>
    </source>
</evidence>
<keyword evidence="5" id="KW-0418">Kinase</keyword>
<feature type="domain" description="PAC" evidence="10">
    <location>
        <begin position="101"/>
        <end position="151"/>
    </location>
</feature>
<dbReference type="InterPro" id="IPR003018">
    <property type="entry name" value="GAF"/>
</dbReference>
<dbReference type="RefSeq" id="WP_285577137.1">
    <property type="nucleotide sequence ID" value="NZ_BSDE01000007.1"/>
</dbReference>
<dbReference type="Pfam" id="PF00989">
    <property type="entry name" value="PAS"/>
    <property type="match status" value="2"/>
</dbReference>
<name>A0ABQ5QJA6_9BACT</name>
<dbReference type="InterPro" id="IPR029016">
    <property type="entry name" value="GAF-like_dom_sf"/>
</dbReference>
<dbReference type="InterPro" id="IPR000700">
    <property type="entry name" value="PAS-assoc_C"/>
</dbReference>
<dbReference type="InterPro" id="IPR013767">
    <property type="entry name" value="PAS_fold"/>
</dbReference>
<dbReference type="Gene3D" id="1.10.287.130">
    <property type="match status" value="1"/>
</dbReference>
<dbReference type="SUPFAM" id="SSF52172">
    <property type="entry name" value="CheY-like"/>
    <property type="match status" value="1"/>
</dbReference>
<sequence>MTFQSPPRDLRQALDPSDLRADGLQARLDATHGMLDAISEAIYVQDAEGRFLDVNEGAARMYGYPRAFFLGRTPEVLSAPGRNDAEGFRRAFDQALHGEPQQLEYWGLRRDGTPFPKEIRLYPGTYLGQEVVIAVAQDISERKRAEQTQRATYHIAEAALEARNTQELFQRAHVIIRDLMPAENLYIALWDRSTDTISFPYWVDQLDPVPEPRRPKRYLTEYILRSGRPLLVSPDTLAGLLQSGEVDPHGTPPRDWLGVPLRNDAGVFGALVVQSYTGDHRYNMADHDLLAFVSAQVALAIDRTRAQSEQRVLTAAMDAAADPVFGINAEGRFIFVNQTAGTSLGYTREELLRLHVWNVDPSVDPATWPSRWEQVSRLGTRRMESQHRRKDGTCFPVELSSNFLRTEGRDIIFTHARDISSRKAAEEALRASEEKFSKTFEASPDAININRLDGTYLDVNPAYTRLSGWSREETLGRSTLDLNLWVHLEDRAKMQEHLKAEGHFVGLEADFRMKDGSIRTGLVSGTLLQVAGETCLLTITRDITDRKAAEAAIRYSEDKFSRAFHASPDAINLTRIDDGTYVEVSDGFEKISGWTRQEVLGRSALDLNIWADPEDRKRIVDRLRADGEFTGMEVAFRRKDGSLITGMMSGKAMEVDGVPCLLSITRDISDRKRAEEALAAERGLFIGGPVMVFKWRTDPGWPVEYASPNVQSILGYSASDLAEGRITYESLFHPDDLERVLRESAEVEARGQTHFEQQYRLRTASGEYRWFYDFSAAMGPGPRASHYLGYVLDITERRQAEDALRQSQKLESLGILAGGIAHDFNNLLTVVMGNLNLAQMHLPEHSSALPYLAKMEATVLRATELTKQMLAYSGRGHFVVKPQDLNEVVCEVTHLLEVSISKKIRLRFDLAAELPAIQADAAQIQQVVMNLVTNASDAIGDQEGIIHLSTSTAELDEHELRSNYRPEGLAPGRFVLLEVTDTGIGMSPEVMGRIFDPFFTTKSTGRGLGLSAMLGILRGHSTGLHIRSQVGRGSTFRLCFPATSERPASSTPALDTVLSHPIHGRILLVDDEDLILQTIGAALETLGLEVLTAGDGLEALQIFKEADPRPDLVLMDLTMPRMDGREAFQAMYDLDPSVPVVLSSGFTERDSLRTLSGQGPAAFMQKPYQIKELRGLIQMVLGD</sequence>
<dbReference type="PROSITE" id="PS50110">
    <property type="entry name" value="RESPONSE_REGULATORY"/>
    <property type="match status" value="1"/>
</dbReference>
<dbReference type="InterPro" id="IPR001789">
    <property type="entry name" value="Sig_transdc_resp-reg_receiver"/>
</dbReference>
<feature type="domain" description="PAC" evidence="10">
    <location>
        <begin position="381"/>
        <end position="431"/>
    </location>
</feature>
<dbReference type="Pfam" id="PF02518">
    <property type="entry name" value="HATPase_c"/>
    <property type="match status" value="1"/>
</dbReference>
<dbReference type="InterPro" id="IPR005467">
    <property type="entry name" value="His_kinase_dom"/>
</dbReference>
<dbReference type="PROSITE" id="PS50112">
    <property type="entry name" value="PAS"/>
    <property type="match status" value="5"/>
</dbReference>
<gene>
    <name evidence="11" type="ORF">GETHLI_31450</name>
</gene>
<dbReference type="CDD" id="cd00082">
    <property type="entry name" value="HisKA"/>
    <property type="match status" value="1"/>
</dbReference>
<dbReference type="Pfam" id="PF13185">
    <property type="entry name" value="GAF_2"/>
    <property type="match status" value="1"/>
</dbReference>
<dbReference type="Gene3D" id="3.40.50.2300">
    <property type="match status" value="1"/>
</dbReference>
<dbReference type="EMBL" id="BSDE01000007">
    <property type="protein sequence ID" value="GLH74643.1"/>
    <property type="molecule type" value="Genomic_DNA"/>
</dbReference>
<dbReference type="Pfam" id="PF08447">
    <property type="entry name" value="PAS_3"/>
    <property type="match status" value="1"/>
</dbReference>
<evidence type="ECO:0000256" key="2">
    <source>
        <dbReference type="ARBA" id="ARBA00012438"/>
    </source>
</evidence>
<evidence type="ECO:0000256" key="3">
    <source>
        <dbReference type="ARBA" id="ARBA00022553"/>
    </source>
</evidence>
<keyword evidence="3 6" id="KW-0597">Phosphoprotein</keyword>
<feature type="domain" description="PAS" evidence="9">
    <location>
        <begin position="309"/>
        <end position="352"/>
    </location>
</feature>